<dbReference type="PANTHER" id="PTHR42923">
    <property type="entry name" value="PROTOPORPHYRINOGEN OXIDASE"/>
    <property type="match status" value="1"/>
</dbReference>
<keyword evidence="1" id="KW-0472">Membrane</keyword>
<protein>
    <recommendedName>
        <fullName evidence="2">Amine oxidase domain-containing protein</fullName>
    </recommendedName>
</protein>
<dbReference type="InterPro" id="IPR002937">
    <property type="entry name" value="Amino_oxidase"/>
</dbReference>
<evidence type="ECO:0000313" key="3">
    <source>
        <dbReference type="EMBL" id="QHU29647.1"/>
    </source>
</evidence>
<dbReference type="GO" id="GO:0006783">
    <property type="term" value="P:heme biosynthetic process"/>
    <property type="evidence" value="ECO:0007669"/>
    <property type="project" value="TreeGrafter"/>
</dbReference>
<evidence type="ECO:0000256" key="1">
    <source>
        <dbReference type="SAM" id="Phobius"/>
    </source>
</evidence>
<dbReference type="PANTHER" id="PTHR42923:SF3">
    <property type="entry name" value="PROTOPORPHYRINOGEN OXIDASE"/>
    <property type="match status" value="1"/>
</dbReference>
<feature type="transmembrane region" description="Helical" evidence="1">
    <location>
        <begin position="452"/>
        <end position="471"/>
    </location>
</feature>
<dbReference type="Gene3D" id="1.10.405.20">
    <property type="match status" value="1"/>
</dbReference>
<dbReference type="AlphaFoldDB" id="A0A6C0LGN7"/>
<dbReference type="Gene3D" id="3.30.70.1990">
    <property type="match status" value="1"/>
</dbReference>
<sequence>MYIYDCVIIGSGPAGLAFATLADKNEKIMIIEKDKFIGGCHKVNRHKYENEYYFCEHGPRMYFSNYLNFKMILNKIGLKFNDVFVRYKVSMFQSLYDEVIKPNLFNFNEIMVFSIDFFKLLLDPNYGKDISLAEFMKTNNFTEKAVDYIDRNARIVDGGDINKISLNTYLNMLNETLLYNPYQPKIPNDDGLFTIWKNNLTNVDFKFETEVIKIEKEEEIIKLTTSADNYYAKKVIIAIPPVNLYKILKNSPENLRTINDLAEYSEKTDYNKYVSVTFHWNYEVPDLENKNGFYNNTDWGIIKIILSDYMKFKERNSKTVISCCISYVDKKSKYLNKTANECTDKNEIIYEIYRQLKEIYQSLPLPTLAFLNNYYENGEWKSNETAFLRPPNYNYIRNNKISDNIYILGTHTGNAKIHFTSLESAVTNSIHLVNVIYNTNYKIKRPFTVRDFIIALIILIIIIIIILNININDA</sequence>
<evidence type="ECO:0000259" key="2">
    <source>
        <dbReference type="Pfam" id="PF01593"/>
    </source>
</evidence>
<dbReference type="SUPFAM" id="SSF51905">
    <property type="entry name" value="FAD/NAD(P)-binding domain"/>
    <property type="match status" value="1"/>
</dbReference>
<dbReference type="Pfam" id="PF01593">
    <property type="entry name" value="Amino_oxidase"/>
    <property type="match status" value="1"/>
</dbReference>
<keyword evidence="1" id="KW-0812">Transmembrane</keyword>
<name>A0A6C0LGN7_9ZZZZ</name>
<organism evidence="3">
    <name type="scientific">viral metagenome</name>
    <dbReference type="NCBI Taxonomy" id="1070528"/>
    <lineage>
        <taxon>unclassified sequences</taxon>
        <taxon>metagenomes</taxon>
        <taxon>organismal metagenomes</taxon>
    </lineage>
</organism>
<reference evidence="3" key="1">
    <citation type="journal article" date="2020" name="Nature">
        <title>Giant virus diversity and host interactions through global metagenomics.</title>
        <authorList>
            <person name="Schulz F."/>
            <person name="Roux S."/>
            <person name="Paez-Espino D."/>
            <person name="Jungbluth S."/>
            <person name="Walsh D.A."/>
            <person name="Denef V.J."/>
            <person name="McMahon K.D."/>
            <person name="Konstantinidis K.T."/>
            <person name="Eloe-Fadrosh E.A."/>
            <person name="Kyrpides N.C."/>
            <person name="Woyke T."/>
        </authorList>
    </citation>
    <scope>NUCLEOTIDE SEQUENCE</scope>
    <source>
        <strain evidence="3">GVMAG-M-3300027804-48</strain>
    </source>
</reference>
<dbReference type="InterPro" id="IPR050464">
    <property type="entry name" value="Zeta_carotene_desat/Oxidored"/>
</dbReference>
<proteinExistence type="predicted"/>
<dbReference type="EMBL" id="MN740492">
    <property type="protein sequence ID" value="QHU29647.1"/>
    <property type="molecule type" value="Genomic_DNA"/>
</dbReference>
<dbReference type="Gene3D" id="3.50.50.60">
    <property type="entry name" value="FAD/NAD(P)-binding domain"/>
    <property type="match status" value="1"/>
</dbReference>
<dbReference type="InterPro" id="IPR036188">
    <property type="entry name" value="FAD/NAD-bd_sf"/>
</dbReference>
<dbReference type="GO" id="GO:0005743">
    <property type="term" value="C:mitochondrial inner membrane"/>
    <property type="evidence" value="ECO:0007669"/>
    <property type="project" value="TreeGrafter"/>
</dbReference>
<feature type="domain" description="Amine oxidase" evidence="2">
    <location>
        <begin position="14"/>
        <end position="413"/>
    </location>
</feature>
<dbReference type="GO" id="GO:0004729">
    <property type="term" value="F:oxygen-dependent protoporphyrinogen oxidase activity"/>
    <property type="evidence" value="ECO:0007669"/>
    <property type="project" value="TreeGrafter"/>
</dbReference>
<keyword evidence="1" id="KW-1133">Transmembrane helix</keyword>
<accession>A0A6C0LGN7</accession>